<dbReference type="Pfam" id="PF00571">
    <property type="entry name" value="CBS"/>
    <property type="match status" value="1"/>
</dbReference>
<dbReference type="Gene3D" id="3.10.580.10">
    <property type="entry name" value="CBS-domain"/>
    <property type="match status" value="1"/>
</dbReference>
<keyword evidence="6" id="KW-0479">Metal-binding</keyword>
<feature type="transmembrane region" description="Helical" evidence="12">
    <location>
        <begin position="73"/>
        <end position="96"/>
    </location>
</feature>
<reference evidence="15" key="1">
    <citation type="journal article" date="2014" name="Front. Microbiol.">
        <title>High frequency of phylogenetically diverse reductive dehalogenase-homologous genes in deep subseafloor sedimentary metagenomes.</title>
        <authorList>
            <person name="Kawai M."/>
            <person name="Futagami T."/>
            <person name="Toyoda A."/>
            <person name="Takaki Y."/>
            <person name="Nishi S."/>
            <person name="Hori S."/>
            <person name="Arai W."/>
            <person name="Tsubouchi T."/>
            <person name="Morono Y."/>
            <person name="Uchiyama I."/>
            <person name="Ito T."/>
            <person name="Fujiyama A."/>
            <person name="Inagaki F."/>
            <person name="Takami H."/>
        </authorList>
    </citation>
    <scope>NUCLEOTIDE SEQUENCE</scope>
    <source>
        <strain evidence="15">Expedition CK06-06</strain>
    </source>
</reference>
<evidence type="ECO:0000256" key="11">
    <source>
        <dbReference type="ARBA" id="ARBA00023136"/>
    </source>
</evidence>
<comment type="cofactor">
    <cofactor evidence="1">
        <name>Zn(2+)</name>
        <dbReference type="ChEBI" id="CHEBI:29105"/>
    </cofactor>
</comment>
<evidence type="ECO:0000313" key="15">
    <source>
        <dbReference type="EMBL" id="GAH50946.1"/>
    </source>
</evidence>
<evidence type="ECO:0000256" key="10">
    <source>
        <dbReference type="ARBA" id="ARBA00023049"/>
    </source>
</evidence>
<keyword evidence="9 12" id="KW-1133">Transmembrane helix</keyword>
<feature type="domain" description="Peptidase M50" evidence="14">
    <location>
        <begin position="69"/>
        <end position="124"/>
    </location>
</feature>
<keyword evidence="8" id="KW-0862">Zinc</keyword>
<dbReference type="PANTHER" id="PTHR39188">
    <property type="entry name" value="MEMBRANE-ASSOCIATED ZINC METALLOPROTEASE M50B"/>
    <property type="match status" value="1"/>
</dbReference>
<dbReference type="EMBL" id="BARU01020610">
    <property type="protein sequence ID" value="GAH50946.1"/>
    <property type="molecule type" value="Genomic_DNA"/>
</dbReference>
<dbReference type="CDD" id="cd06164">
    <property type="entry name" value="S2P-M50_SpoIVFB_CBS"/>
    <property type="match status" value="1"/>
</dbReference>
<evidence type="ECO:0000256" key="7">
    <source>
        <dbReference type="ARBA" id="ARBA00022801"/>
    </source>
</evidence>
<comment type="subcellular location">
    <subcellularLocation>
        <location evidence="2">Membrane</location>
        <topology evidence="2">Multi-pass membrane protein</topology>
    </subcellularLocation>
</comment>
<dbReference type="GO" id="GO:0046872">
    <property type="term" value="F:metal ion binding"/>
    <property type="evidence" value="ECO:0007669"/>
    <property type="project" value="UniProtKB-KW"/>
</dbReference>
<dbReference type="SUPFAM" id="SSF54631">
    <property type="entry name" value="CBS-domain pair"/>
    <property type="match status" value="1"/>
</dbReference>
<protein>
    <recommendedName>
        <fullName evidence="16">CBS domain-containing protein</fullName>
    </recommendedName>
</protein>
<evidence type="ECO:0008006" key="16">
    <source>
        <dbReference type="Google" id="ProtNLM"/>
    </source>
</evidence>
<proteinExistence type="inferred from homology"/>
<evidence type="ECO:0000259" key="13">
    <source>
        <dbReference type="Pfam" id="PF00571"/>
    </source>
</evidence>
<sequence>AHSLVGRANGIPIKSITLFIFGGMAQMTREATKASAEFKMAAAGPACSLAIGGVFALVWFLTQGVIEPLSAMAFYLAQINVILAAFNLIPGFPLDGGRVFRSLLWRFSGNYQRSTRIATRVGQGVAYSFILGGILMMFLLHEWLGGIWIVFIGWFLQNAASASYRQAQWREVLRGLTASQVMTSDYMEVPPNITIAELVKGYVLPWGYSFFMVTSGGGVKGILSLQNIKSVPQSSWDTTQVEKIMFPLDQLKVAPPEQDALSIVEQMDENDINQMPVVSKGKIIG</sequence>
<dbReference type="InterPro" id="IPR000644">
    <property type="entry name" value="CBS_dom"/>
</dbReference>
<dbReference type="GO" id="GO:0006508">
    <property type="term" value="P:proteolysis"/>
    <property type="evidence" value="ECO:0007669"/>
    <property type="project" value="UniProtKB-KW"/>
</dbReference>
<feature type="transmembrane region" description="Helical" evidence="12">
    <location>
        <begin position="12"/>
        <end position="28"/>
    </location>
</feature>
<dbReference type="InterPro" id="IPR008915">
    <property type="entry name" value="Peptidase_M50"/>
</dbReference>
<evidence type="ECO:0000256" key="4">
    <source>
        <dbReference type="ARBA" id="ARBA00022670"/>
    </source>
</evidence>
<evidence type="ECO:0000256" key="12">
    <source>
        <dbReference type="SAM" id="Phobius"/>
    </source>
</evidence>
<gene>
    <name evidence="15" type="ORF">S03H2_33824</name>
</gene>
<organism evidence="15">
    <name type="scientific">marine sediment metagenome</name>
    <dbReference type="NCBI Taxonomy" id="412755"/>
    <lineage>
        <taxon>unclassified sequences</taxon>
        <taxon>metagenomes</taxon>
        <taxon>ecological metagenomes</taxon>
    </lineage>
</organism>
<evidence type="ECO:0000259" key="14">
    <source>
        <dbReference type="Pfam" id="PF02163"/>
    </source>
</evidence>
<evidence type="ECO:0000256" key="5">
    <source>
        <dbReference type="ARBA" id="ARBA00022692"/>
    </source>
</evidence>
<comment type="similarity">
    <text evidence="3">Belongs to the peptidase M50B family.</text>
</comment>
<dbReference type="GO" id="GO:0008237">
    <property type="term" value="F:metallopeptidase activity"/>
    <property type="evidence" value="ECO:0007669"/>
    <property type="project" value="UniProtKB-KW"/>
</dbReference>
<keyword evidence="10" id="KW-0482">Metalloprotease</keyword>
<evidence type="ECO:0000256" key="2">
    <source>
        <dbReference type="ARBA" id="ARBA00004141"/>
    </source>
</evidence>
<dbReference type="InterPro" id="IPR046342">
    <property type="entry name" value="CBS_dom_sf"/>
</dbReference>
<dbReference type="GO" id="GO:0016020">
    <property type="term" value="C:membrane"/>
    <property type="evidence" value="ECO:0007669"/>
    <property type="project" value="UniProtKB-SubCell"/>
</dbReference>
<keyword evidence="11 12" id="KW-0472">Membrane</keyword>
<feature type="domain" description="CBS" evidence="13">
    <location>
        <begin position="250"/>
        <end position="285"/>
    </location>
</feature>
<evidence type="ECO:0000256" key="3">
    <source>
        <dbReference type="ARBA" id="ARBA00007931"/>
    </source>
</evidence>
<dbReference type="AlphaFoldDB" id="X1FZ71"/>
<evidence type="ECO:0000256" key="8">
    <source>
        <dbReference type="ARBA" id="ARBA00022833"/>
    </source>
</evidence>
<feature type="transmembrane region" description="Helical" evidence="12">
    <location>
        <begin position="40"/>
        <end position="61"/>
    </location>
</feature>
<feature type="non-terminal residue" evidence="15">
    <location>
        <position position="1"/>
    </location>
</feature>
<keyword evidence="5 12" id="KW-0812">Transmembrane</keyword>
<dbReference type="Pfam" id="PF02163">
    <property type="entry name" value="Peptidase_M50"/>
    <property type="match status" value="1"/>
</dbReference>
<evidence type="ECO:0000256" key="6">
    <source>
        <dbReference type="ARBA" id="ARBA00022723"/>
    </source>
</evidence>
<evidence type="ECO:0000256" key="1">
    <source>
        <dbReference type="ARBA" id="ARBA00001947"/>
    </source>
</evidence>
<keyword evidence="4" id="KW-0645">Protease</keyword>
<accession>X1FZ71</accession>
<name>X1FZ71_9ZZZZ</name>
<feature type="non-terminal residue" evidence="15">
    <location>
        <position position="285"/>
    </location>
</feature>
<keyword evidence="7" id="KW-0378">Hydrolase</keyword>
<dbReference type="PANTHER" id="PTHR39188:SF3">
    <property type="entry name" value="STAGE IV SPORULATION PROTEIN FB"/>
    <property type="match status" value="1"/>
</dbReference>
<evidence type="ECO:0000256" key="9">
    <source>
        <dbReference type="ARBA" id="ARBA00022989"/>
    </source>
</evidence>
<comment type="caution">
    <text evidence="15">The sequence shown here is derived from an EMBL/GenBank/DDBJ whole genome shotgun (WGS) entry which is preliminary data.</text>
</comment>